<accession>A0A7G3Z9K7</accession>
<proteinExistence type="predicted"/>
<dbReference type="GeneID" id="59323290"/>
<dbReference type="InterPro" id="IPR014001">
    <property type="entry name" value="Helicase_ATP-bd"/>
</dbReference>
<dbReference type="PROSITE" id="PS51194">
    <property type="entry name" value="HELICASE_CTER"/>
    <property type="match status" value="1"/>
</dbReference>
<dbReference type="Pfam" id="PF00271">
    <property type="entry name" value="Helicase_C"/>
    <property type="match status" value="1"/>
</dbReference>
<name>A0A7G3Z9K7_9SACH</name>
<evidence type="ECO:0000313" key="3">
    <source>
        <dbReference type="EMBL" id="QLL30193.1"/>
    </source>
</evidence>
<protein>
    <recommendedName>
        <fullName evidence="5">Helicase C-terminal domain-containing protein</fullName>
    </recommendedName>
</protein>
<organism evidence="3 4">
    <name type="scientific">Torulaspora globosa</name>
    <dbReference type="NCBI Taxonomy" id="48254"/>
    <lineage>
        <taxon>Eukaryota</taxon>
        <taxon>Fungi</taxon>
        <taxon>Dikarya</taxon>
        <taxon>Ascomycota</taxon>
        <taxon>Saccharomycotina</taxon>
        <taxon>Saccharomycetes</taxon>
        <taxon>Saccharomycetales</taxon>
        <taxon>Saccharomycetaceae</taxon>
        <taxon>Torulaspora</taxon>
    </lineage>
</organism>
<evidence type="ECO:0000259" key="2">
    <source>
        <dbReference type="PROSITE" id="PS51194"/>
    </source>
</evidence>
<evidence type="ECO:0000259" key="1">
    <source>
        <dbReference type="PROSITE" id="PS51192"/>
    </source>
</evidence>
<dbReference type="Proteomes" id="UP000515788">
    <property type="component" value="Chromosome 1"/>
</dbReference>
<dbReference type="OrthoDB" id="4054136at2759"/>
<dbReference type="Gene3D" id="3.40.50.300">
    <property type="entry name" value="P-loop containing nucleotide triphosphate hydrolases"/>
    <property type="match status" value="1"/>
</dbReference>
<feature type="domain" description="Helicase C-terminal" evidence="2">
    <location>
        <begin position="113"/>
        <end position="282"/>
    </location>
</feature>
<dbReference type="AlphaFoldDB" id="A0A7G3Z9K7"/>
<evidence type="ECO:0008006" key="5">
    <source>
        <dbReference type="Google" id="ProtNLM"/>
    </source>
</evidence>
<dbReference type="EMBL" id="CP059246">
    <property type="protein sequence ID" value="QLL30193.1"/>
    <property type="molecule type" value="Genomic_DNA"/>
</dbReference>
<dbReference type="SUPFAM" id="SSF52540">
    <property type="entry name" value="P-loop containing nucleoside triphosphate hydrolases"/>
    <property type="match status" value="1"/>
</dbReference>
<dbReference type="InterPro" id="IPR027417">
    <property type="entry name" value="P-loop_NTPase"/>
</dbReference>
<feature type="domain" description="Helicase ATP-binding" evidence="1">
    <location>
        <begin position="1"/>
        <end position="63"/>
    </location>
</feature>
<dbReference type="SMART" id="SM00490">
    <property type="entry name" value="HELICc"/>
    <property type="match status" value="1"/>
</dbReference>
<dbReference type="InterPro" id="IPR001650">
    <property type="entry name" value="Helicase_C-like"/>
</dbReference>
<dbReference type="PROSITE" id="PS51192">
    <property type="entry name" value="HELICASE_ATP_BIND_1"/>
    <property type="match status" value="1"/>
</dbReference>
<sequence length="613" mass="70272">MKLGYIIIDEFHNLLSETYRSSRFKRMRNLNFDAFEKTLFFSATAPPDIAEGALHQIGFKGLERAPTSVEQVTDQVKITPKQPCANLVAEMPLGHIHKEFKSSDDPKLEAVKMLRGLFKRRPNSKAIVVVNEISLVEALASEWAPLFNLVWVHGNLSSEQKAARARSFMNDGSKELLIGTKLVTEGISIASLKMVIIINFSPNILEFIQMIGRLRESGLCFLLRGEGRYPSYNDPLLPAVKEACLAAQIRKFYNLELVPGSNPHSGCCEAFETLPVATQHLQGDVDIMADVVGTDGYVSRTSGGLTSANNNLPFRTADAKRFKSNYHGWEGFSEIFYFLGFRGYALSNLFLYGIDIHFCPWGVFTAYGKCKDCGACLCPRPDGTAETQGKSYRRIAIEVLAVRRMLLDDEQFEEHLKEIEPYYKDPFPYLTEFHKEVTLEMPIVWYLNLLSSKKPIRALESERGVRLSGVFSKTAREIYETYRCLWHRLSEQQINVAQLFFNFEWTALRQIWEHKDHTEELVECPEIEQIFGRIRSQSSGRFQGAGYLKEQFGEQHLKRKRGYRCSTSSFPDWKLYLLMQIGLFYNASLMKQVKLLVEQTYLHEEVQFPIWKK</sequence>
<dbReference type="KEGG" id="tgb:HG536_0A00100"/>
<gene>
    <name evidence="3" type="ORF">HG536_0A00100</name>
</gene>
<dbReference type="CDD" id="cd18785">
    <property type="entry name" value="SF2_C"/>
    <property type="match status" value="1"/>
</dbReference>
<keyword evidence="4" id="KW-1185">Reference proteome</keyword>
<evidence type="ECO:0000313" key="4">
    <source>
        <dbReference type="Proteomes" id="UP000515788"/>
    </source>
</evidence>
<reference evidence="3 4" key="1">
    <citation type="submission" date="2020-06" db="EMBL/GenBank/DDBJ databases">
        <title>The yeast mating-type switching endonuclease HO is a domesticated member of an unorthodox homing genetic element family.</title>
        <authorList>
            <person name="Coughlan A.Y."/>
            <person name="Lombardi L."/>
            <person name="Braun-Galleani S."/>
            <person name="Martos A.R."/>
            <person name="Galeote V."/>
            <person name="Bigey F."/>
            <person name="Dequin S."/>
            <person name="Byrne K.P."/>
            <person name="Wolfe K.H."/>
        </authorList>
    </citation>
    <scope>NUCLEOTIDE SEQUENCE [LARGE SCALE GENOMIC DNA]</scope>
    <source>
        <strain evidence="3 4">CBS764</strain>
    </source>
</reference>
<dbReference type="RefSeq" id="XP_037136868.1">
    <property type="nucleotide sequence ID" value="XM_037280973.1"/>
</dbReference>